<name>A0A552HRK5_MICVR</name>
<sequence length="66" mass="7340">MLNSIEALFDGQVFHPDQPVALKANTRVRIIIENLSSEENELTSFLDTAESLNLDGPSDWSANIDH</sequence>
<dbReference type="EMBL" id="SFAZ01000164">
    <property type="protein sequence ID" value="TRU73851.1"/>
    <property type="molecule type" value="Genomic_DNA"/>
</dbReference>
<dbReference type="AlphaFoldDB" id="A0A552HRK5"/>
<dbReference type="InterPro" id="IPR024069">
    <property type="entry name" value="AF2212-like_dom_sf"/>
</dbReference>
<evidence type="ECO:0000313" key="1">
    <source>
        <dbReference type="EMBL" id="TRU73851.1"/>
    </source>
</evidence>
<proteinExistence type="predicted"/>
<dbReference type="Pfam" id="PF01954">
    <property type="entry name" value="AF2212-like"/>
    <property type="match status" value="1"/>
</dbReference>
<comment type="caution">
    <text evidence="1">The sequence shown here is derived from an EMBL/GenBank/DDBJ whole genome shotgun (WGS) entry which is preliminary data.</text>
</comment>
<protein>
    <submittedName>
        <fullName evidence="1">DUF104 domain-containing protein</fullName>
    </submittedName>
</protein>
<organism evidence="1 2">
    <name type="scientific">Microcystis viridis Mv_BB_P_19951000_S68D</name>
    <dbReference type="NCBI Taxonomy" id="2486270"/>
    <lineage>
        <taxon>Bacteria</taxon>
        <taxon>Bacillati</taxon>
        <taxon>Cyanobacteriota</taxon>
        <taxon>Cyanophyceae</taxon>
        <taxon>Oscillatoriophycideae</taxon>
        <taxon>Chroococcales</taxon>
        <taxon>Microcystaceae</taxon>
        <taxon>Microcystis</taxon>
    </lineage>
</organism>
<dbReference type="SUPFAM" id="SSF141694">
    <property type="entry name" value="AF2212/PG0164-like"/>
    <property type="match status" value="1"/>
</dbReference>
<dbReference type="Gene3D" id="4.10.1150.10">
    <property type="entry name" value="AF2212/PG0164-like"/>
    <property type="match status" value="1"/>
</dbReference>
<dbReference type="Proteomes" id="UP000320674">
    <property type="component" value="Unassembled WGS sequence"/>
</dbReference>
<reference evidence="1 2" key="1">
    <citation type="submission" date="2019-01" db="EMBL/GenBank/DDBJ databases">
        <title>Coherence of Microcystis species and biogeography revealed through population genomics.</title>
        <authorList>
            <person name="Perez-Carrascal O.M."/>
            <person name="Terrat Y."/>
            <person name="Giani A."/>
            <person name="Fortin N."/>
            <person name="Tromas N."/>
            <person name="Shapiro B.J."/>
        </authorList>
    </citation>
    <scope>NUCLEOTIDE SEQUENCE [LARGE SCALE GENOMIC DNA]</scope>
    <source>
        <strain evidence="1">Mv_BB_P_19951000_S68D</strain>
    </source>
</reference>
<evidence type="ECO:0000313" key="2">
    <source>
        <dbReference type="Proteomes" id="UP000320674"/>
    </source>
</evidence>
<accession>A0A552HRK5</accession>
<dbReference type="InterPro" id="IPR008203">
    <property type="entry name" value="AF2212-like"/>
</dbReference>
<gene>
    <name evidence="1" type="ORF">EWV77_10945</name>
</gene>